<comment type="caution">
    <text evidence="1">The sequence shown here is derived from an EMBL/GenBank/DDBJ whole genome shotgun (WGS) entry which is preliminary data.</text>
</comment>
<evidence type="ECO:0000313" key="1">
    <source>
        <dbReference type="EMBL" id="GES99273.1"/>
    </source>
</evidence>
<gene>
    <name evidence="1" type="ORF">RCL2_002578400</name>
</gene>
<dbReference type="OrthoDB" id="2371840at2759"/>
<evidence type="ECO:0000313" key="2">
    <source>
        <dbReference type="Proteomes" id="UP000615446"/>
    </source>
</evidence>
<organism evidence="1 2">
    <name type="scientific">Rhizophagus clarus</name>
    <dbReference type="NCBI Taxonomy" id="94130"/>
    <lineage>
        <taxon>Eukaryota</taxon>
        <taxon>Fungi</taxon>
        <taxon>Fungi incertae sedis</taxon>
        <taxon>Mucoromycota</taxon>
        <taxon>Glomeromycotina</taxon>
        <taxon>Glomeromycetes</taxon>
        <taxon>Glomerales</taxon>
        <taxon>Glomeraceae</taxon>
        <taxon>Rhizophagus</taxon>
    </lineage>
</organism>
<dbReference type="Proteomes" id="UP000615446">
    <property type="component" value="Unassembled WGS sequence"/>
</dbReference>
<dbReference type="EMBL" id="BLAL01000278">
    <property type="protein sequence ID" value="GES99273.1"/>
    <property type="molecule type" value="Genomic_DNA"/>
</dbReference>
<name>A0A8H3R0U3_9GLOM</name>
<proteinExistence type="predicted"/>
<protein>
    <submittedName>
        <fullName evidence="1">Uncharacterized protein</fullName>
    </submittedName>
</protein>
<accession>A0A8H3R0U3</accession>
<dbReference type="AlphaFoldDB" id="A0A8H3R0U3"/>
<sequence>MWFIAAVYKEKKLLSEDAVEMESTETFSDLLFEILGYDIFDQPIVIQFYNELTKNWTNVKYGLSANLSLCEKFQPCQIKFTLKEQENLEKEDRQKVNGLCEIMKARWYGEHYESTGSGFIKALADLLWYVDPHHEKLKLRCCVIPEIFLSLSQYKIKSSYNLFYYAGKHKKEQLKREKLEDHLKAIEHFVTQPWAGQEYWKSFISNVFELCHNIRKYVSYLESVNNEMITNHSKSEPTRNLLDNITLEIRYKQKNFNLKFKAISDLLQNSDFYELHLLDNYLPQDKKARYEFINELQVNCTFTLYCYYHGNYLGTLNLWKIPDLISEQDKSQEAQMLTLANEMIPSYFIRQMRKNVTEKYSLIAKMAPSVWKLLYNDLAGDNSTPPHELSKEMQERLRTILELQDADIVMDLRINNGFRGTKFDIFWNELSEYFNEITPAVHDRHSTSVLYLPIAMSIADLKNIIIKKLEKKYGTPLNSEIYIPSNEYIRLQFWPGIVTANAASKYTGRFEIKYKVQSRQLSKFHADAHYCAALFRYMRLFAIKYRNYCSLICADDKHKVPIGEGIATTSGVRNKPSLVPANMELTSSDYDFTKLSLTPSVIFFCDIPTCISDSFYSGQVYVSYKNTVFQPSSALRHSTEFYKNILRQYDENIPEILLLYTDSGPDHRNTFGSVQIALICLFLRGNFDFLASVRTAPYHSWMNPAERVMSILNLALQGVSLQRDPMNDILEDIFKGKNTLEEIRSVAQENKKLGLELRNSIKAIHRIDSTLQQEETSMNSLNKYQELQNFMKSHCQIRTYSFQIKKCGDDDCKFCLPIRLPKEIFDELKFIPDPMLSTDLEHYQDFDKLYGTETKEYLPSASGSMKENIPVGIINNSNIRKLVNYTVCNKPRCIFCKNALSDEEKTSLEILLDNVIYICGSPITPEMHDLYEKVYVR</sequence>
<reference evidence="1" key="1">
    <citation type="submission" date="2019-10" db="EMBL/GenBank/DDBJ databases">
        <title>Conservation and host-specific expression of non-tandemly repeated heterogenous ribosome RNA gene in arbuscular mycorrhizal fungi.</title>
        <authorList>
            <person name="Maeda T."/>
            <person name="Kobayashi Y."/>
            <person name="Nakagawa T."/>
            <person name="Ezawa T."/>
            <person name="Yamaguchi K."/>
            <person name="Bino T."/>
            <person name="Nishimoto Y."/>
            <person name="Shigenobu S."/>
            <person name="Kawaguchi M."/>
        </authorList>
    </citation>
    <scope>NUCLEOTIDE SEQUENCE</scope>
    <source>
        <strain evidence="1">HR1</strain>
    </source>
</reference>